<evidence type="ECO:0000313" key="1">
    <source>
        <dbReference type="EMBL" id="EAT13651.1"/>
    </source>
</evidence>
<reference evidence="1 2" key="1">
    <citation type="submission" date="2006-03" db="EMBL/GenBank/DDBJ databases">
        <authorList>
            <person name="Pinhassi J."/>
            <person name="Pedros-Alio C."/>
            <person name="Ferriera S."/>
            <person name="Johnson J."/>
            <person name="Kravitz S."/>
            <person name="Halpern A."/>
            <person name="Remington K."/>
            <person name="Beeson K."/>
            <person name="Tran B."/>
            <person name="Rogers Y.-H."/>
            <person name="Friedman R."/>
            <person name="Venter J.C."/>
        </authorList>
    </citation>
    <scope>NUCLEOTIDE SEQUENCE [LARGE SCALE GENOMIC DNA]</scope>
    <source>
        <strain evidence="1 2">RED65</strain>
    </source>
</reference>
<dbReference type="Pfam" id="PF04315">
    <property type="entry name" value="EpmC"/>
    <property type="match status" value="1"/>
</dbReference>
<dbReference type="OrthoDB" id="5298591at2"/>
<dbReference type="AlphaFoldDB" id="Q1N6E1"/>
<accession>Q1N6E1</accession>
<evidence type="ECO:0008006" key="3">
    <source>
        <dbReference type="Google" id="ProtNLM"/>
    </source>
</evidence>
<dbReference type="EMBL" id="AAQH01000001">
    <property type="protein sequence ID" value="EAT13651.1"/>
    <property type="molecule type" value="Genomic_DNA"/>
</dbReference>
<dbReference type="STRING" id="207949.RED65_09674"/>
<comment type="caution">
    <text evidence="1">The sequence shown here is derived from an EMBL/GenBank/DDBJ whole genome shotgun (WGS) entry which is preliminary data.</text>
</comment>
<dbReference type="RefSeq" id="WP_007017072.1">
    <property type="nucleotide sequence ID" value="NZ_CH724113.1"/>
</dbReference>
<protein>
    <recommendedName>
        <fullName evidence="3">Transporting ATPase</fullName>
    </recommendedName>
</protein>
<name>Q1N6E1_9GAMM</name>
<dbReference type="InterPro" id="IPR007411">
    <property type="entry name" value="EpmC"/>
</dbReference>
<evidence type="ECO:0000313" key="2">
    <source>
        <dbReference type="Proteomes" id="UP000004263"/>
    </source>
</evidence>
<organism evidence="1 2">
    <name type="scientific">Bermanella marisrubri</name>
    <dbReference type="NCBI Taxonomy" id="207949"/>
    <lineage>
        <taxon>Bacteria</taxon>
        <taxon>Pseudomonadati</taxon>
        <taxon>Pseudomonadota</taxon>
        <taxon>Gammaproteobacteria</taxon>
        <taxon>Oceanospirillales</taxon>
        <taxon>Oceanospirillaceae</taxon>
        <taxon>Bermanella</taxon>
    </lineage>
</organism>
<sequence>MHKCQDIIDVFNACFKIDLATELVKGGEEPIYLPATPYYPYHRVIFARGFYASALHEISHWCIAGQARRQLVDFGYWYNPDGRTQDEQDEFEKVEIKPQALEWILAKSAGFHFNVSLDNLNGDLGDIEDRTQRFKRALHEQVKDYLKNGLPKRAQQFSQALIKFYKRPPLAVDEFTLEAL</sequence>
<gene>
    <name evidence="1" type="ORF">RED65_09674</name>
</gene>
<dbReference type="Proteomes" id="UP000004263">
    <property type="component" value="Unassembled WGS sequence"/>
</dbReference>
<proteinExistence type="predicted"/>
<dbReference type="HOGENOM" id="CLU_097152_0_0_6"/>
<keyword evidence="2" id="KW-1185">Reference proteome</keyword>